<sequence length="91" mass="9520">MKKIHTLTLMAMSVLATAGTAHAQRVVGGMGEEVRIGAFSEPGHASRNRGFTADSRVGKAVQGRTPATVGQQPRRAGERAPAVPLPGRHLP</sequence>
<evidence type="ECO:0000313" key="3">
    <source>
        <dbReference type="EMBL" id="CAG9177126.1"/>
    </source>
</evidence>
<evidence type="ECO:0000256" key="1">
    <source>
        <dbReference type="SAM" id="MobiDB-lite"/>
    </source>
</evidence>
<accession>A0ABN7YXJ8</accession>
<comment type="caution">
    <text evidence="3">The sequence shown here is derived from an EMBL/GenBank/DDBJ whole genome shotgun (WGS) entry which is preliminary data.</text>
</comment>
<feature type="signal peptide" evidence="2">
    <location>
        <begin position="1"/>
        <end position="23"/>
    </location>
</feature>
<name>A0ABN7YXJ8_9BURK</name>
<gene>
    <name evidence="3" type="ORF">LMG23994_03585</name>
</gene>
<protein>
    <submittedName>
        <fullName evidence="3">Uncharacterized protein</fullName>
    </submittedName>
</protein>
<keyword evidence="4" id="KW-1185">Reference proteome</keyword>
<dbReference type="RefSeq" id="WP_224004012.1">
    <property type="nucleotide sequence ID" value="NZ_CAJZAF010000019.1"/>
</dbReference>
<feature type="region of interest" description="Disordered" evidence="1">
    <location>
        <begin position="58"/>
        <end position="91"/>
    </location>
</feature>
<reference evidence="3 4" key="1">
    <citation type="submission" date="2021-08" db="EMBL/GenBank/DDBJ databases">
        <authorList>
            <person name="Peeters C."/>
        </authorList>
    </citation>
    <scope>NUCLEOTIDE SEQUENCE [LARGE SCALE GENOMIC DNA]</scope>
    <source>
        <strain evidence="3 4">LMG 23994</strain>
    </source>
</reference>
<feature type="chain" id="PRO_5047081440" evidence="2">
    <location>
        <begin position="24"/>
        <end position="91"/>
    </location>
</feature>
<keyword evidence="2" id="KW-0732">Signal</keyword>
<proteinExistence type="predicted"/>
<dbReference type="Proteomes" id="UP000701702">
    <property type="component" value="Unassembled WGS sequence"/>
</dbReference>
<evidence type="ECO:0000256" key="2">
    <source>
        <dbReference type="SAM" id="SignalP"/>
    </source>
</evidence>
<organism evidence="3 4">
    <name type="scientific">Cupriavidus pinatubonensis</name>
    <dbReference type="NCBI Taxonomy" id="248026"/>
    <lineage>
        <taxon>Bacteria</taxon>
        <taxon>Pseudomonadati</taxon>
        <taxon>Pseudomonadota</taxon>
        <taxon>Betaproteobacteria</taxon>
        <taxon>Burkholderiales</taxon>
        <taxon>Burkholderiaceae</taxon>
        <taxon>Cupriavidus</taxon>
    </lineage>
</organism>
<dbReference type="EMBL" id="CAJZAF010000019">
    <property type="protein sequence ID" value="CAG9177126.1"/>
    <property type="molecule type" value="Genomic_DNA"/>
</dbReference>
<evidence type="ECO:0000313" key="4">
    <source>
        <dbReference type="Proteomes" id="UP000701702"/>
    </source>
</evidence>